<dbReference type="AlphaFoldDB" id="F6EGK6"/>
<name>F6EGK6_HOYSD</name>
<feature type="transmembrane region" description="Helical" evidence="1">
    <location>
        <begin position="71"/>
        <end position="92"/>
    </location>
</feature>
<evidence type="ECO:0000256" key="1">
    <source>
        <dbReference type="SAM" id="Phobius"/>
    </source>
</evidence>
<dbReference type="eggNOG" id="ENOG50332I0">
    <property type="taxonomic scope" value="Bacteria"/>
</dbReference>
<evidence type="ECO:0000313" key="3">
    <source>
        <dbReference type="Proteomes" id="UP000009235"/>
    </source>
</evidence>
<keyword evidence="1" id="KW-0472">Membrane</keyword>
<protein>
    <submittedName>
        <fullName evidence="2">Uncharacterized protein</fullName>
    </submittedName>
</protein>
<reference evidence="2 3" key="1">
    <citation type="journal article" date="2011" name="J. Bacteriol.">
        <title>Complete genome sequence of Amycolicicoccus subflavus DQS3-9A1T, an actinomycete isolated from crude oil-polluted soil.</title>
        <authorList>
            <person name="Cai M."/>
            <person name="Chen W.M."/>
            <person name="Nie Y."/>
            <person name="Chi C.Q."/>
            <person name="Wang Y.N."/>
            <person name="Tang Y.Q."/>
            <person name="Li G.Y."/>
            <person name="Wu X.L."/>
        </authorList>
    </citation>
    <scope>NUCLEOTIDE SEQUENCE [LARGE SCALE GENOMIC DNA]</scope>
    <source>
        <strain evidence="3">DSM 45089 / DQS3-9A1</strain>
    </source>
</reference>
<gene>
    <name evidence="2" type="ordered locus">AS9A_2612</name>
</gene>
<accession>F6EGK6</accession>
<feature type="transmembrane region" description="Helical" evidence="1">
    <location>
        <begin position="39"/>
        <end position="59"/>
    </location>
</feature>
<sequence length="124" mass="13613">MRALSTKAGIVKETPPEMIADQEVPHLVDRLPDPAADSLLVLAHWGYGAAGGAFFGALPPPIRQSRWMGPAYGLVLWAAFEVILEPIFGIRLRRKRPPPERAALAADHLLYGLVLNELRSRPSK</sequence>
<dbReference type="HOGENOM" id="CLU_1999107_0_0_11"/>
<dbReference type="STRING" id="443218.AS9A_2612"/>
<keyword evidence="3" id="KW-1185">Reference proteome</keyword>
<keyword evidence="1" id="KW-0812">Transmembrane</keyword>
<dbReference type="KEGG" id="asd:AS9A_2612"/>
<organism evidence="2 3">
    <name type="scientific">Hoyosella subflava (strain DSM 45089 / JCM 17490 / NBRC 109087 / DQS3-9A1)</name>
    <name type="common">Amycolicicoccus subflavus</name>
    <dbReference type="NCBI Taxonomy" id="443218"/>
    <lineage>
        <taxon>Bacteria</taxon>
        <taxon>Bacillati</taxon>
        <taxon>Actinomycetota</taxon>
        <taxon>Actinomycetes</taxon>
        <taxon>Mycobacteriales</taxon>
        <taxon>Hoyosellaceae</taxon>
        <taxon>Hoyosella</taxon>
    </lineage>
</organism>
<keyword evidence="1" id="KW-1133">Transmembrane helix</keyword>
<evidence type="ECO:0000313" key="2">
    <source>
        <dbReference type="EMBL" id="AEF41059.1"/>
    </source>
</evidence>
<dbReference type="Proteomes" id="UP000009235">
    <property type="component" value="Chromosome"/>
</dbReference>
<dbReference type="EMBL" id="CP002786">
    <property type="protein sequence ID" value="AEF41059.1"/>
    <property type="molecule type" value="Genomic_DNA"/>
</dbReference>
<proteinExistence type="predicted"/>